<organism evidence="10 11">
    <name type="scientific">Paraburkholderia susongensis</name>
    <dbReference type="NCBI Taxonomy" id="1515439"/>
    <lineage>
        <taxon>Bacteria</taxon>
        <taxon>Pseudomonadati</taxon>
        <taxon>Pseudomonadota</taxon>
        <taxon>Betaproteobacteria</taxon>
        <taxon>Burkholderiales</taxon>
        <taxon>Burkholderiaceae</taxon>
        <taxon>Paraburkholderia</taxon>
    </lineage>
</organism>
<feature type="transmembrane region" description="Helical" evidence="8">
    <location>
        <begin position="160"/>
        <end position="184"/>
    </location>
</feature>
<keyword evidence="3" id="KW-1003">Cell membrane</keyword>
<feature type="transmembrane region" description="Helical" evidence="8">
    <location>
        <begin position="384"/>
        <end position="405"/>
    </location>
</feature>
<dbReference type="GO" id="GO:0015293">
    <property type="term" value="F:symporter activity"/>
    <property type="evidence" value="ECO:0007669"/>
    <property type="project" value="UniProtKB-KW"/>
</dbReference>
<feature type="transmembrane region" description="Helical" evidence="8">
    <location>
        <begin position="196"/>
        <end position="215"/>
    </location>
</feature>
<proteinExistence type="predicted"/>
<keyword evidence="6 8" id="KW-1133">Transmembrane helix</keyword>
<dbReference type="RefSeq" id="WP_085481278.1">
    <property type="nucleotide sequence ID" value="NZ_FXAT01000002.1"/>
</dbReference>
<feature type="transmembrane region" description="Helical" evidence="8">
    <location>
        <begin position="119"/>
        <end position="139"/>
    </location>
</feature>
<dbReference type="InterPro" id="IPR005829">
    <property type="entry name" value="Sugar_transporter_CS"/>
</dbReference>
<dbReference type="InterPro" id="IPR036259">
    <property type="entry name" value="MFS_trans_sf"/>
</dbReference>
<feature type="transmembrane region" description="Helical" evidence="8">
    <location>
        <begin position="348"/>
        <end position="372"/>
    </location>
</feature>
<evidence type="ECO:0000256" key="3">
    <source>
        <dbReference type="ARBA" id="ARBA00022475"/>
    </source>
</evidence>
<keyword evidence="5" id="KW-0769">Symport</keyword>
<dbReference type="SUPFAM" id="SSF103473">
    <property type="entry name" value="MFS general substrate transporter"/>
    <property type="match status" value="1"/>
</dbReference>
<dbReference type="Pfam" id="PF00083">
    <property type="entry name" value="Sugar_tr"/>
    <property type="match status" value="1"/>
</dbReference>
<keyword evidence="7 8" id="KW-0472">Membrane</keyword>
<dbReference type="Proteomes" id="UP000193228">
    <property type="component" value="Unassembled WGS sequence"/>
</dbReference>
<evidence type="ECO:0000256" key="2">
    <source>
        <dbReference type="ARBA" id="ARBA00022448"/>
    </source>
</evidence>
<feature type="transmembrane region" description="Helical" evidence="8">
    <location>
        <begin position="62"/>
        <end position="87"/>
    </location>
</feature>
<keyword evidence="2" id="KW-0813">Transport</keyword>
<evidence type="ECO:0000313" key="11">
    <source>
        <dbReference type="Proteomes" id="UP000193228"/>
    </source>
</evidence>
<feature type="transmembrane region" description="Helical" evidence="8">
    <location>
        <begin position="258"/>
        <end position="279"/>
    </location>
</feature>
<gene>
    <name evidence="10" type="ORF">SAMN06265784_10298</name>
</gene>
<feature type="transmembrane region" description="Helical" evidence="8">
    <location>
        <begin position="417"/>
        <end position="435"/>
    </location>
</feature>
<evidence type="ECO:0000256" key="1">
    <source>
        <dbReference type="ARBA" id="ARBA00004651"/>
    </source>
</evidence>
<dbReference type="Gene3D" id="1.20.1250.20">
    <property type="entry name" value="MFS general substrate transporter like domains"/>
    <property type="match status" value="1"/>
</dbReference>
<dbReference type="OrthoDB" id="6766492at2"/>
<dbReference type="PROSITE" id="PS50850">
    <property type="entry name" value="MFS"/>
    <property type="match status" value="1"/>
</dbReference>
<dbReference type="AlphaFoldDB" id="A0A1X7J2E7"/>
<reference evidence="11" key="1">
    <citation type="submission" date="2017-04" db="EMBL/GenBank/DDBJ databases">
        <authorList>
            <person name="Varghese N."/>
            <person name="Submissions S."/>
        </authorList>
    </citation>
    <scope>NUCLEOTIDE SEQUENCE [LARGE SCALE GENOMIC DNA]</scope>
    <source>
        <strain evidence="11">LMG 29540</strain>
    </source>
</reference>
<protein>
    <submittedName>
        <fullName evidence="10">MFS transporter, MHS family, alpha-ketoglutarate permease</fullName>
    </submittedName>
</protein>
<dbReference type="STRING" id="1515439.SAMN06265784_10298"/>
<evidence type="ECO:0000313" key="10">
    <source>
        <dbReference type="EMBL" id="SMG21376.1"/>
    </source>
</evidence>
<name>A0A1X7J2E7_9BURK</name>
<dbReference type="PROSITE" id="PS00217">
    <property type="entry name" value="SUGAR_TRANSPORT_2"/>
    <property type="match status" value="1"/>
</dbReference>
<dbReference type="PANTHER" id="PTHR43528:SF5">
    <property type="entry name" value="PROLINE_BETAINE TRANSPORTER"/>
    <property type="match status" value="1"/>
</dbReference>
<accession>A0A1X7J2E7</accession>
<evidence type="ECO:0000256" key="6">
    <source>
        <dbReference type="ARBA" id="ARBA00022989"/>
    </source>
</evidence>
<evidence type="ECO:0000256" key="7">
    <source>
        <dbReference type="ARBA" id="ARBA00023136"/>
    </source>
</evidence>
<evidence type="ECO:0000256" key="4">
    <source>
        <dbReference type="ARBA" id="ARBA00022692"/>
    </source>
</evidence>
<keyword evidence="11" id="KW-1185">Reference proteome</keyword>
<dbReference type="InterPro" id="IPR005828">
    <property type="entry name" value="MFS_sugar_transport-like"/>
</dbReference>
<sequence length="458" mass="49290">MAATAHTLTLPATRAARREQLRSIIGGSAGNVIEWYDFLAYSIFSIYFSKAFFPGGNQTAQLLNAAAVAAIGYVVRPLGSWAIGALADRHGRRIALSLSVAMMSIGSLIIAATPTYASIGVAAPAVLICARLLQGFSMGGEAGTSATYLSEMAPTGRRGFFVGFVQVTVVMGQLLALALMLVLQRLVLTPTQLEQWGWRIPFAIGGALAVFALYLRRGIAETDAFARNRGAGAEAQARTQTERGSLLVLLIQHRRQTLWTIGISIGGTVAFYTFTIYLQKFMVNTTGFSRNTATLVATVALVIYMGFQPLFGLLSDLIGRRPVMMIFGVGGTFLTVPLMHALGATHSALTAFALNLAALGILSGFSSIHWLVKSELFPARVRALGVGLPFAIVSSVMGGTTEYLALRFKHDGHEAWFFYYVSACAAISLVTYVLMPETRHRSVIDQEADEEADEEARQ</sequence>
<evidence type="ECO:0000259" key="9">
    <source>
        <dbReference type="PROSITE" id="PS50850"/>
    </source>
</evidence>
<dbReference type="InterPro" id="IPR051084">
    <property type="entry name" value="H+-coupled_symporters"/>
</dbReference>
<dbReference type="PANTHER" id="PTHR43528">
    <property type="entry name" value="ALPHA-KETOGLUTARATE PERMEASE"/>
    <property type="match status" value="1"/>
</dbReference>
<feature type="transmembrane region" description="Helical" evidence="8">
    <location>
        <begin position="94"/>
        <end position="113"/>
    </location>
</feature>
<dbReference type="GO" id="GO:0005886">
    <property type="term" value="C:plasma membrane"/>
    <property type="evidence" value="ECO:0007669"/>
    <property type="project" value="UniProtKB-SubCell"/>
</dbReference>
<feature type="domain" description="Major facilitator superfamily (MFS) profile" evidence="9">
    <location>
        <begin position="23"/>
        <end position="439"/>
    </location>
</feature>
<evidence type="ECO:0000256" key="8">
    <source>
        <dbReference type="SAM" id="Phobius"/>
    </source>
</evidence>
<dbReference type="FunFam" id="1.20.1250.20:FF:000001">
    <property type="entry name" value="Dicarboxylate MFS transporter"/>
    <property type="match status" value="1"/>
</dbReference>
<feature type="transmembrane region" description="Helical" evidence="8">
    <location>
        <begin position="323"/>
        <end position="342"/>
    </location>
</feature>
<dbReference type="EMBL" id="FXAT01000002">
    <property type="protein sequence ID" value="SMG21376.1"/>
    <property type="molecule type" value="Genomic_DNA"/>
</dbReference>
<dbReference type="InterPro" id="IPR020846">
    <property type="entry name" value="MFS_dom"/>
</dbReference>
<comment type="subcellular location">
    <subcellularLocation>
        <location evidence="1">Cell membrane</location>
        <topology evidence="1">Multi-pass membrane protein</topology>
    </subcellularLocation>
</comment>
<keyword evidence="4 8" id="KW-0812">Transmembrane</keyword>
<feature type="transmembrane region" description="Helical" evidence="8">
    <location>
        <begin position="291"/>
        <end position="311"/>
    </location>
</feature>
<evidence type="ECO:0000256" key="5">
    <source>
        <dbReference type="ARBA" id="ARBA00022847"/>
    </source>
</evidence>